<dbReference type="GO" id="GO:0003676">
    <property type="term" value="F:nucleic acid binding"/>
    <property type="evidence" value="ECO:0007669"/>
    <property type="project" value="InterPro"/>
</dbReference>
<name>A0A5N5F6S5_9ROSA</name>
<dbReference type="InterPro" id="IPR036397">
    <property type="entry name" value="RNaseH_sf"/>
</dbReference>
<dbReference type="PANTHER" id="PTHR47723">
    <property type="entry name" value="OS05G0353850 PROTEIN"/>
    <property type="match status" value="1"/>
</dbReference>
<dbReference type="OrthoDB" id="1166390at2759"/>
<keyword evidence="3" id="KW-1185">Reference proteome</keyword>
<dbReference type="InterPro" id="IPR002156">
    <property type="entry name" value="RNaseH_domain"/>
</dbReference>
<feature type="domain" description="RNase H type-1" evidence="1">
    <location>
        <begin position="45"/>
        <end position="119"/>
    </location>
</feature>
<dbReference type="CDD" id="cd06222">
    <property type="entry name" value="RNase_H_like"/>
    <property type="match status" value="1"/>
</dbReference>
<dbReference type="Proteomes" id="UP000327157">
    <property type="component" value="Chromosome 7"/>
</dbReference>
<dbReference type="EMBL" id="SMOL01000781">
    <property type="protein sequence ID" value="KAB2596870.1"/>
    <property type="molecule type" value="Genomic_DNA"/>
</dbReference>
<dbReference type="PANTHER" id="PTHR47723:SF24">
    <property type="entry name" value="RNASE H TYPE-1 DOMAIN-CONTAINING PROTEIN"/>
    <property type="match status" value="1"/>
</dbReference>
<accession>A0A5N5F6S5</accession>
<sequence>MAIVTSVNGFLEATGVSEGRPQRGLVHSSHPAGWAPPCLPFMKLNVDASWEANSKRGFAGVVIRNHEGNFVAAKRVQIGAPSVAVAEASAILLGCELAKGLGLECIIVESDSKENILSLAQGSARGSWEAFPVISKSIYL</sequence>
<dbReference type="InterPro" id="IPR012337">
    <property type="entry name" value="RNaseH-like_sf"/>
</dbReference>
<dbReference type="AlphaFoldDB" id="A0A5N5F6S5"/>
<protein>
    <recommendedName>
        <fullName evidence="1">RNase H type-1 domain-containing protein</fullName>
    </recommendedName>
</protein>
<dbReference type="InterPro" id="IPR053151">
    <property type="entry name" value="RNase_H-like"/>
</dbReference>
<reference evidence="2 3" key="3">
    <citation type="submission" date="2019-11" db="EMBL/GenBank/DDBJ databases">
        <title>A de novo genome assembly of a pear dwarfing rootstock.</title>
        <authorList>
            <person name="Wang F."/>
            <person name="Wang J."/>
            <person name="Li S."/>
            <person name="Zhang Y."/>
            <person name="Fang M."/>
            <person name="Ma L."/>
            <person name="Zhao Y."/>
            <person name="Jiang S."/>
        </authorList>
    </citation>
    <scope>NUCLEOTIDE SEQUENCE [LARGE SCALE GENOMIC DNA]</scope>
    <source>
        <strain evidence="2">S2</strain>
        <tissue evidence="2">Leaf</tissue>
    </source>
</reference>
<evidence type="ECO:0000313" key="2">
    <source>
        <dbReference type="EMBL" id="KAB2596870.1"/>
    </source>
</evidence>
<dbReference type="GO" id="GO:0004523">
    <property type="term" value="F:RNA-DNA hybrid ribonuclease activity"/>
    <property type="evidence" value="ECO:0007669"/>
    <property type="project" value="InterPro"/>
</dbReference>
<comment type="caution">
    <text evidence="2">The sequence shown here is derived from an EMBL/GenBank/DDBJ whole genome shotgun (WGS) entry which is preliminary data.</text>
</comment>
<evidence type="ECO:0000313" key="3">
    <source>
        <dbReference type="Proteomes" id="UP000327157"/>
    </source>
</evidence>
<reference evidence="3" key="2">
    <citation type="submission" date="2019-10" db="EMBL/GenBank/DDBJ databases">
        <title>A de novo genome assembly of a pear dwarfing rootstock.</title>
        <authorList>
            <person name="Wang F."/>
            <person name="Wang J."/>
            <person name="Li S."/>
            <person name="Zhang Y."/>
            <person name="Fang M."/>
            <person name="Ma L."/>
            <person name="Zhao Y."/>
            <person name="Jiang S."/>
        </authorList>
    </citation>
    <scope>NUCLEOTIDE SEQUENCE [LARGE SCALE GENOMIC DNA]</scope>
</reference>
<proteinExistence type="predicted"/>
<dbReference type="InterPro" id="IPR044730">
    <property type="entry name" value="RNase_H-like_dom_plant"/>
</dbReference>
<dbReference type="Gene3D" id="3.30.420.10">
    <property type="entry name" value="Ribonuclease H-like superfamily/Ribonuclease H"/>
    <property type="match status" value="1"/>
</dbReference>
<dbReference type="SUPFAM" id="SSF53098">
    <property type="entry name" value="Ribonuclease H-like"/>
    <property type="match status" value="1"/>
</dbReference>
<evidence type="ECO:0000259" key="1">
    <source>
        <dbReference type="Pfam" id="PF13456"/>
    </source>
</evidence>
<dbReference type="Pfam" id="PF13456">
    <property type="entry name" value="RVT_3"/>
    <property type="match status" value="1"/>
</dbReference>
<organism evidence="2 3">
    <name type="scientific">Pyrus ussuriensis x Pyrus communis</name>
    <dbReference type="NCBI Taxonomy" id="2448454"/>
    <lineage>
        <taxon>Eukaryota</taxon>
        <taxon>Viridiplantae</taxon>
        <taxon>Streptophyta</taxon>
        <taxon>Embryophyta</taxon>
        <taxon>Tracheophyta</taxon>
        <taxon>Spermatophyta</taxon>
        <taxon>Magnoliopsida</taxon>
        <taxon>eudicotyledons</taxon>
        <taxon>Gunneridae</taxon>
        <taxon>Pentapetalae</taxon>
        <taxon>rosids</taxon>
        <taxon>fabids</taxon>
        <taxon>Rosales</taxon>
        <taxon>Rosaceae</taxon>
        <taxon>Amygdaloideae</taxon>
        <taxon>Maleae</taxon>
        <taxon>Pyrus</taxon>
    </lineage>
</organism>
<gene>
    <name evidence="2" type="ORF">D8674_032320</name>
</gene>
<reference evidence="2 3" key="1">
    <citation type="submission" date="2019-09" db="EMBL/GenBank/DDBJ databases">
        <authorList>
            <person name="Ou C."/>
        </authorList>
    </citation>
    <scope>NUCLEOTIDE SEQUENCE [LARGE SCALE GENOMIC DNA]</scope>
    <source>
        <strain evidence="2">S2</strain>
        <tissue evidence="2">Leaf</tissue>
    </source>
</reference>